<evidence type="ECO:0000313" key="3">
    <source>
        <dbReference type="Proteomes" id="UP001276854"/>
    </source>
</evidence>
<dbReference type="InterPro" id="IPR013785">
    <property type="entry name" value="Aldolase_TIM"/>
</dbReference>
<proteinExistence type="predicted"/>
<name>A0ABU4GPC5_9CLOT</name>
<gene>
    <name evidence="2" type="ORF">RZO55_18050</name>
</gene>
<dbReference type="SUPFAM" id="SSF51569">
    <property type="entry name" value="Aldolase"/>
    <property type="match status" value="1"/>
</dbReference>
<comment type="caution">
    <text evidence="2">The sequence shown here is derived from an EMBL/GenBank/DDBJ whole genome shotgun (WGS) entry which is preliminary data.</text>
</comment>
<organism evidence="2 3">
    <name type="scientific">Clostridium boliviensis</name>
    <dbReference type="NCBI Taxonomy" id="318465"/>
    <lineage>
        <taxon>Bacteria</taxon>
        <taxon>Bacillati</taxon>
        <taxon>Bacillota</taxon>
        <taxon>Clostridia</taxon>
        <taxon>Eubacteriales</taxon>
        <taxon>Clostridiaceae</taxon>
        <taxon>Clostridium</taxon>
    </lineage>
</organism>
<dbReference type="PIRSF" id="PIRSF001359">
    <property type="entry name" value="F_bP_aldolase_II"/>
    <property type="match status" value="1"/>
</dbReference>
<keyword evidence="3" id="KW-1185">Reference proteome</keyword>
<dbReference type="PANTHER" id="PTHR30304">
    <property type="entry name" value="D-TAGATOSE-1,6-BISPHOSPHATE ALDOLASE"/>
    <property type="match status" value="1"/>
</dbReference>
<dbReference type="InterPro" id="IPR050246">
    <property type="entry name" value="Class_II_FBP_aldolase"/>
</dbReference>
<dbReference type="CDD" id="cd00947">
    <property type="entry name" value="TBP_aldolase_IIB"/>
    <property type="match status" value="1"/>
</dbReference>
<dbReference type="Pfam" id="PF01116">
    <property type="entry name" value="F_bP_aldolase"/>
    <property type="match status" value="1"/>
</dbReference>
<sequence>MLITMKSILKLAEARKIAVGAFNITSLEGIQAVLGAAEEAGQPVILQFAPVHETIIPLTVIGPIIVMMAENAAVPVAVHLDHCDDFKVLKQALDLGFTSVMYDGSALPFEENMAGTKIAVELAGAYGASVEGEIGAMGREEFLSVGEEGEGSEAAESCYTDPDQAEMFAAATGIDALACSFGTVHGLYLKKPDLDLDRISRIRKKVELPIVMHGGSGISDEDFRQCINRGVRKINYYTYLAKAGGMYVKEKATKTDDIVFYHDVTMWGVEAMKRDVLHTIKVFSGIEQKEG</sequence>
<dbReference type="NCBIfam" id="TIGR00167">
    <property type="entry name" value="cbbA"/>
    <property type="match status" value="1"/>
</dbReference>
<dbReference type="Gene3D" id="3.20.20.70">
    <property type="entry name" value="Aldolase class I"/>
    <property type="match status" value="1"/>
</dbReference>
<dbReference type="Proteomes" id="UP001276854">
    <property type="component" value="Unassembled WGS sequence"/>
</dbReference>
<protein>
    <submittedName>
        <fullName evidence="2">Class II fructose-bisphosphate aldolase</fullName>
    </submittedName>
</protein>
<dbReference type="RefSeq" id="WP_318065673.1">
    <property type="nucleotide sequence ID" value="NZ_JAWONS010000278.1"/>
</dbReference>
<evidence type="ECO:0000256" key="1">
    <source>
        <dbReference type="ARBA" id="ARBA00001947"/>
    </source>
</evidence>
<accession>A0ABU4GPC5</accession>
<comment type="cofactor">
    <cofactor evidence="1">
        <name>Zn(2+)</name>
        <dbReference type="ChEBI" id="CHEBI:29105"/>
    </cofactor>
</comment>
<dbReference type="EMBL" id="JAWONS010000278">
    <property type="protein sequence ID" value="MDW2799479.1"/>
    <property type="molecule type" value="Genomic_DNA"/>
</dbReference>
<dbReference type="PANTHER" id="PTHR30304:SF0">
    <property type="entry name" value="D-TAGATOSE-1,6-BISPHOSPHATE ALDOLASE SUBUNIT GATY-RELATED"/>
    <property type="match status" value="1"/>
</dbReference>
<dbReference type="InterPro" id="IPR000771">
    <property type="entry name" value="FBA_II"/>
</dbReference>
<evidence type="ECO:0000313" key="2">
    <source>
        <dbReference type="EMBL" id="MDW2799479.1"/>
    </source>
</evidence>
<reference evidence="2 3" key="1">
    <citation type="submission" date="2023-10" db="EMBL/GenBank/DDBJ databases">
        <title>A novel Glycoside Hydrolase 43-Like Enzyme from Clostrdium boliviensis is an Endo-xylanase, and a Candidate for Xylooligosaccharides Production from Different Xylan Substrates.</title>
        <authorList>
            <person name="Alvarez M.T."/>
            <person name="Rocabado-Villegas L.R."/>
            <person name="Salas-Veizaga D.M."/>
            <person name="Linares-Pasten J.A."/>
            <person name="Gudmundsdottir E.E."/>
            <person name="Hreggvidsson G.O."/>
            <person name="Adlercreutz P."/>
            <person name="Nordberg Karlsson E."/>
        </authorList>
    </citation>
    <scope>NUCLEOTIDE SEQUENCE [LARGE SCALE GENOMIC DNA]</scope>
    <source>
        <strain evidence="2 3">E-1</strain>
    </source>
</reference>